<dbReference type="GO" id="GO:0005886">
    <property type="term" value="C:plasma membrane"/>
    <property type="evidence" value="ECO:0007669"/>
    <property type="project" value="UniProtKB-SubCell"/>
</dbReference>
<evidence type="ECO:0000313" key="11">
    <source>
        <dbReference type="EMBL" id="QAS70502.1"/>
    </source>
</evidence>
<comment type="subunit">
    <text evidence="9">Forms a stable energy-coupling factor (ECF) transporter complex composed of 2 membrane-embedded substrate-binding proteins (S component), 2 ATP-binding proteins (A component) and 2 transmembrane proteins (T component).</text>
</comment>
<keyword evidence="5 9" id="KW-1003">Cell membrane</keyword>
<dbReference type="AlphaFoldDB" id="A0AAJ1RD84"/>
<evidence type="ECO:0000256" key="7">
    <source>
        <dbReference type="ARBA" id="ARBA00022989"/>
    </source>
</evidence>
<reference evidence="10" key="2">
    <citation type="submission" date="2019-01" db="EMBL/GenBank/DDBJ databases">
        <title>Oenococcus sicerae UCMA17102.</title>
        <authorList>
            <person name="Cousin F.J."/>
            <person name="Le Guellec R."/>
            <person name="Cretenet M."/>
        </authorList>
    </citation>
    <scope>NUCLEOTIDE SEQUENCE</scope>
    <source>
        <strain evidence="10">UCMA17102</strain>
    </source>
</reference>
<evidence type="ECO:0000256" key="2">
    <source>
        <dbReference type="ARBA" id="ARBA00005660"/>
    </source>
</evidence>
<dbReference type="InterPro" id="IPR003339">
    <property type="entry name" value="ABC/ECF_trnsptr_transmembrane"/>
</dbReference>
<gene>
    <name evidence="9" type="primary">ecfT</name>
    <name evidence="11" type="ORF">DLJ48_08195</name>
    <name evidence="10" type="ORF">EVC35_02195</name>
</gene>
<accession>A0AAJ1RD84</accession>
<dbReference type="CDD" id="cd16914">
    <property type="entry name" value="EcfT"/>
    <property type="match status" value="1"/>
</dbReference>
<comment type="function">
    <text evidence="9">Transmembrane (T) component of an energy-coupling factor (ECF) ABC-transporter complex. Unlike classic ABC transporters this ECF transporter provides the energy necessary to transport a number of different substrates.</text>
</comment>
<evidence type="ECO:0000256" key="4">
    <source>
        <dbReference type="ARBA" id="ARBA00022448"/>
    </source>
</evidence>
<evidence type="ECO:0000256" key="1">
    <source>
        <dbReference type="ARBA" id="ARBA00004651"/>
    </source>
</evidence>
<evidence type="ECO:0000313" key="10">
    <source>
        <dbReference type="EMBL" id="MDN6899816.1"/>
    </source>
</evidence>
<sequence>MNSDRLILGRYLPGNSLIHRLDPRVKLLITFSFILLTFFADNWQTITLLFLTVFLCLVIAKIRLSFFLNGLRPMMWLIIFTVLMQLLFSSGGKLYWHWGWLSISQLGIATGAIVFFRFVLIIFISTLLTLTTTPTQLADAIASLLKPLKIVHFPVDEVALMLSLSLRFVPTLMDESSRIMNAQRARGVDFGQGNLFQQMQLIVPVLIPQFIASFYRADQLADAMESRGYHGTAGRTKFRQLKLHWFDSIVVIAFICLLAAVFFLKS</sequence>
<evidence type="ECO:0000313" key="13">
    <source>
        <dbReference type="Proteomes" id="UP001167919"/>
    </source>
</evidence>
<evidence type="ECO:0000313" key="12">
    <source>
        <dbReference type="Proteomes" id="UP000286907"/>
    </source>
</evidence>
<dbReference type="PANTHER" id="PTHR33514">
    <property type="entry name" value="PROTEIN ABCI12, CHLOROPLASTIC"/>
    <property type="match status" value="1"/>
</dbReference>
<feature type="transmembrane region" description="Helical" evidence="9">
    <location>
        <begin position="76"/>
        <end position="96"/>
    </location>
</feature>
<evidence type="ECO:0000256" key="9">
    <source>
        <dbReference type="HAMAP-Rule" id="MF_01461"/>
    </source>
</evidence>
<keyword evidence="8 9" id="KW-0472">Membrane</keyword>
<evidence type="ECO:0000256" key="5">
    <source>
        <dbReference type="ARBA" id="ARBA00022475"/>
    </source>
</evidence>
<feature type="transmembrane region" description="Helical" evidence="9">
    <location>
        <begin position="245"/>
        <end position="264"/>
    </location>
</feature>
<reference evidence="11" key="3">
    <citation type="submission" date="2020-01" db="EMBL/GenBank/DDBJ databases">
        <authorList>
            <person name="Cousin F.J."/>
            <person name="Le Guellec R."/>
            <person name="Cretenet M."/>
        </authorList>
    </citation>
    <scope>NUCLEOTIDE SEQUENCE</scope>
    <source>
        <strain evidence="11">UCMA 15228</strain>
    </source>
</reference>
<dbReference type="Proteomes" id="UP001167919">
    <property type="component" value="Unassembled WGS sequence"/>
</dbReference>
<dbReference type="RefSeq" id="WP_128686969.1">
    <property type="nucleotide sequence ID" value="NZ_CP029684.2"/>
</dbReference>
<evidence type="ECO:0000256" key="6">
    <source>
        <dbReference type="ARBA" id="ARBA00022692"/>
    </source>
</evidence>
<feature type="transmembrane region" description="Helical" evidence="9">
    <location>
        <begin position="108"/>
        <end position="130"/>
    </location>
</feature>
<dbReference type="EMBL" id="CP029684">
    <property type="protein sequence ID" value="QAS70502.1"/>
    <property type="molecule type" value="Genomic_DNA"/>
</dbReference>
<name>A0AAJ1RD84_9LACO</name>
<dbReference type="GO" id="GO:0022857">
    <property type="term" value="F:transmembrane transporter activity"/>
    <property type="evidence" value="ECO:0007669"/>
    <property type="project" value="UniProtKB-UniRule"/>
</dbReference>
<keyword evidence="7 9" id="KW-1133">Transmembrane helix</keyword>
<keyword evidence="6 9" id="KW-0812">Transmembrane</keyword>
<keyword evidence="12" id="KW-1185">Reference proteome</keyword>
<protein>
    <recommendedName>
        <fullName evidence="3 9">Energy-coupling factor transporter transmembrane protein EcfT</fullName>
        <shortName evidence="9">ECF transporter T component EcfT</shortName>
    </recommendedName>
</protein>
<comment type="subcellular location">
    <subcellularLocation>
        <location evidence="1 9">Cell membrane</location>
        <topology evidence="1 9">Multi-pass membrane protein</topology>
    </subcellularLocation>
</comment>
<dbReference type="Proteomes" id="UP000286907">
    <property type="component" value="Chromosome"/>
</dbReference>
<proteinExistence type="inferred from homology"/>
<feature type="transmembrane region" description="Helical" evidence="9">
    <location>
        <begin position="21"/>
        <end position="40"/>
    </location>
</feature>
<feature type="transmembrane region" description="Helical" evidence="9">
    <location>
        <begin position="46"/>
        <end position="64"/>
    </location>
</feature>
<dbReference type="EMBL" id="SDWY01000001">
    <property type="protein sequence ID" value="MDN6899816.1"/>
    <property type="molecule type" value="Genomic_DNA"/>
</dbReference>
<reference evidence="11 12" key="1">
    <citation type="journal article" date="2019" name="Syst. Appl. Microbiol.">
        <title>Oenococcus sicerae sp. nov., isolated from French cider.</title>
        <authorList>
            <person name="Cousin F.J."/>
            <person name="Le Guellec R."/>
            <person name="Chagnot C."/>
            <person name="Goux D."/>
            <person name="Dalmasso M."/>
            <person name="Laplace J.M."/>
            <person name="Cretenet M."/>
        </authorList>
    </citation>
    <scope>NUCLEOTIDE SEQUENCE [LARGE SCALE GENOMIC DNA]</scope>
    <source>
        <strain evidence="11 12">UCMA 15228</strain>
    </source>
</reference>
<dbReference type="Pfam" id="PF02361">
    <property type="entry name" value="CbiQ"/>
    <property type="match status" value="1"/>
</dbReference>
<dbReference type="PANTHER" id="PTHR33514:SF13">
    <property type="entry name" value="PROTEIN ABCI12, CHLOROPLASTIC"/>
    <property type="match status" value="1"/>
</dbReference>
<keyword evidence="4 9" id="KW-0813">Transport</keyword>
<dbReference type="HAMAP" id="MF_01461">
    <property type="entry name" value="EcfT"/>
    <property type="match status" value="1"/>
</dbReference>
<organism evidence="10 13">
    <name type="scientific">Oenococcus sicerae</name>
    <dbReference type="NCBI Taxonomy" id="2203724"/>
    <lineage>
        <taxon>Bacteria</taxon>
        <taxon>Bacillati</taxon>
        <taxon>Bacillota</taxon>
        <taxon>Bacilli</taxon>
        <taxon>Lactobacillales</taxon>
        <taxon>Lactobacillaceae</taxon>
        <taxon>Oenococcus</taxon>
    </lineage>
</organism>
<dbReference type="InterPro" id="IPR024919">
    <property type="entry name" value="EcfT"/>
</dbReference>
<evidence type="ECO:0000256" key="8">
    <source>
        <dbReference type="ARBA" id="ARBA00023136"/>
    </source>
</evidence>
<comment type="similarity">
    <text evidence="2 9">Belongs to the energy-coupling factor EcfT family.</text>
</comment>
<evidence type="ECO:0000256" key="3">
    <source>
        <dbReference type="ARBA" id="ARBA00014042"/>
    </source>
</evidence>